<evidence type="ECO:0000313" key="2">
    <source>
        <dbReference type="Proteomes" id="UP000356253"/>
    </source>
</evidence>
<sequence length="246" mass="28724">MHVENFEESIAPIQWILGNLLLFLGLLVFIAILVRKYVQRIKEESKIKLSHQKALLESSIEIQERERNRIASEIHDNLIAQLYQVKLLNNEKELGSYITKSIQTARNISHELSPPLIENHTLEEMLEAFLFPLQREYNIHFFKSNTEGIVFDNTVKLHLFRIFQEVLTNIQKHAQTEKIDISLKITIDYVLLVIEDFGVGFKPENIQKGLGTKNIELRAKQIHATYKFKPNFPQGSKFMLVYDYTT</sequence>
<dbReference type="EMBL" id="CABVMM010000003">
    <property type="protein sequence ID" value="VVU99539.1"/>
    <property type="molecule type" value="Genomic_DNA"/>
</dbReference>
<keyword evidence="1" id="KW-0418">Kinase</keyword>
<reference evidence="1" key="1">
    <citation type="submission" date="2019-09" db="EMBL/GenBank/DDBJ databases">
        <authorList>
            <person name="Rodrigo-Torres L."/>
            <person name="Arahal R. D."/>
            <person name="Lucena T."/>
        </authorList>
    </citation>
    <scope>NUCLEOTIDE SEQUENCE</scope>
    <source>
        <strain evidence="1">ISS653</strain>
    </source>
</reference>
<dbReference type="Proteomes" id="UP000356253">
    <property type="component" value="Unassembled WGS sequence"/>
</dbReference>
<protein>
    <submittedName>
        <fullName evidence="1">Oxygen sensor histidine kinase NreB</fullName>
        <ecNumber evidence="1">2.7.13.3</ecNumber>
    </submittedName>
</protein>
<comment type="caution">
    <text evidence="1">The sequence shown here is derived from an EMBL/GenBank/DDBJ whole genome shotgun (WGS) entry which is preliminary data.</text>
</comment>
<keyword evidence="1" id="KW-0808">Transferase</keyword>
<name>A0AC61Y832_9FLAO</name>
<dbReference type="EC" id="2.7.13.3" evidence="1"/>
<organism evidence="1 2">
    <name type="scientific">Mesonia oceanica</name>
    <dbReference type="NCBI Taxonomy" id="2687242"/>
    <lineage>
        <taxon>Bacteria</taxon>
        <taxon>Pseudomonadati</taxon>
        <taxon>Bacteroidota</taxon>
        <taxon>Flavobacteriia</taxon>
        <taxon>Flavobacteriales</taxon>
        <taxon>Flavobacteriaceae</taxon>
        <taxon>Mesonia</taxon>
    </lineage>
</organism>
<evidence type="ECO:0000313" key="1">
    <source>
        <dbReference type="EMBL" id="VVU99539.1"/>
    </source>
</evidence>
<gene>
    <name evidence="1" type="primary">nreB_2</name>
    <name evidence="1" type="ORF">FVB9532_00794</name>
</gene>
<proteinExistence type="predicted"/>
<accession>A0AC61Y832</accession>
<keyword evidence="2" id="KW-1185">Reference proteome</keyword>